<keyword evidence="1" id="KW-0812">Transmembrane</keyword>
<evidence type="ECO:0000313" key="3">
    <source>
        <dbReference type="Proteomes" id="UP000553776"/>
    </source>
</evidence>
<feature type="transmembrane region" description="Helical" evidence="1">
    <location>
        <begin position="28"/>
        <end position="49"/>
    </location>
</feature>
<sequence length="87" mass="10165">MLFATVTWHVGSRLISDLWSRDWRMGSIGWKTPFVLASFAVLTLIASFFADDKRNLIFAKIWLTSRFWSEAGLVLLVYILARTRNRR</sequence>
<dbReference type="Proteomes" id="UP000553776">
    <property type="component" value="Unassembled WGS sequence"/>
</dbReference>
<keyword evidence="1" id="KW-1133">Transmembrane helix</keyword>
<evidence type="ECO:0000313" key="2">
    <source>
        <dbReference type="EMBL" id="MBB6690275.1"/>
    </source>
</evidence>
<comment type="caution">
    <text evidence="2">The sequence shown here is derived from an EMBL/GenBank/DDBJ whole genome shotgun (WGS) entry which is preliminary data.</text>
</comment>
<feature type="transmembrane region" description="Helical" evidence="1">
    <location>
        <begin position="61"/>
        <end position="81"/>
    </location>
</feature>
<accession>A0A841TQ47</accession>
<name>A0A841TQ47_9BACL</name>
<keyword evidence="1" id="KW-0472">Membrane</keyword>
<keyword evidence="3" id="KW-1185">Reference proteome</keyword>
<dbReference type="EMBL" id="JACJVR010000005">
    <property type="protein sequence ID" value="MBB6690275.1"/>
    <property type="molecule type" value="Genomic_DNA"/>
</dbReference>
<gene>
    <name evidence="2" type="ORF">H7B90_02570</name>
</gene>
<protein>
    <submittedName>
        <fullName evidence="2">Uncharacterized protein</fullName>
    </submittedName>
</protein>
<proteinExistence type="predicted"/>
<organism evidence="2 3">
    <name type="scientific">Cohnella xylanilytica</name>
    <dbReference type="NCBI Taxonomy" id="557555"/>
    <lineage>
        <taxon>Bacteria</taxon>
        <taxon>Bacillati</taxon>
        <taxon>Bacillota</taxon>
        <taxon>Bacilli</taxon>
        <taxon>Bacillales</taxon>
        <taxon>Paenibacillaceae</taxon>
        <taxon>Cohnella</taxon>
    </lineage>
</organism>
<dbReference type="AlphaFoldDB" id="A0A841TQ47"/>
<evidence type="ECO:0000256" key="1">
    <source>
        <dbReference type="SAM" id="Phobius"/>
    </source>
</evidence>
<dbReference type="RefSeq" id="WP_185134294.1">
    <property type="nucleotide sequence ID" value="NZ_BORM01000005.1"/>
</dbReference>
<reference evidence="2 3" key="1">
    <citation type="submission" date="2020-08" db="EMBL/GenBank/DDBJ databases">
        <title>Cohnella phylogeny.</title>
        <authorList>
            <person name="Dunlap C."/>
        </authorList>
    </citation>
    <scope>NUCLEOTIDE SEQUENCE [LARGE SCALE GENOMIC DNA]</scope>
    <source>
        <strain evidence="2 3">DSM 25239</strain>
    </source>
</reference>